<sequence length="386" mass="43359">MLILSEHLLKIIQTNPPKSFQPSGTGQPSSVFLHEISNIIHAFECKKDDRIDVAALVDPHWDRLWIWLRAALLPNIAYLHPSHPPTVTASDPVATCSAFISHLLAQLSPDSTSSRGLMKRIYFSSGFAGFVGRSFVISLFWGRQDSLAKHTMSLAQVTVDGLHWLHSIADVMQKCALSVSDMGFSALWRTRIEEEYVTSEGLVTWEIETPHDPKVLARKCLDWDRLRFLLLLAGIPGIGCQELGDATQNLTHVVCLWRILLSEVVEMIQEDGAFCSTTGLAKAICIEQIASFIHSCFQGGPQWVQRGLDVEVLCAIFQTFHSSVWPSESSTLSELEHAGYKTLVIAFTKVVKSVMRYALPYQGVFRRVRCNFWIIMRHRHLGVKCD</sequence>
<dbReference type="HOGENOM" id="CLU_715824_0_0_1"/>
<proteinExistence type="predicted"/>
<dbReference type="AlphaFoldDB" id="A0A0D0BNX3"/>
<accession>A0A0D0BNX3</accession>
<organism evidence="1 2">
    <name type="scientific">Collybiopsis luxurians FD-317 M1</name>
    <dbReference type="NCBI Taxonomy" id="944289"/>
    <lineage>
        <taxon>Eukaryota</taxon>
        <taxon>Fungi</taxon>
        <taxon>Dikarya</taxon>
        <taxon>Basidiomycota</taxon>
        <taxon>Agaricomycotina</taxon>
        <taxon>Agaricomycetes</taxon>
        <taxon>Agaricomycetidae</taxon>
        <taxon>Agaricales</taxon>
        <taxon>Marasmiineae</taxon>
        <taxon>Omphalotaceae</taxon>
        <taxon>Collybiopsis</taxon>
        <taxon>Collybiopsis luxurians</taxon>
    </lineage>
</organism>
<evidence type="ECO:0000313" key="1">
    <source>
        <dbReference type="EMBL" id="KIK56741.1"/>
    </source>
</evidence>
<protein>
    <submittedName>
        <fullName evidence="1">Unplaced genomic scaffold GYMLUscaffold_47, whole genome shotgun sequence</fullName>
    </submittedName>
</protein>
<reference evidence="1 2" key="1">
    <citation type="submission" date="2014-04" db="EMBL/GenBank/DDBJ databases">
        <title>Evolutionary Origins and Diversification of the Mycorrhizal Mutualists.</title>
        <authorList>
            <consortium name="DOE Joint Genome Institute"/>
            <consortium name="Mycorrhizal Genomics Consortium"/>
            <person name="Kohler A."/>
            <person name="Kuo A."/>
            <person name="Nagy L.G."/>
            <person name="Floudas D."/>
            <person name="Copeland A."/>
            <person name="Barry K.W."/>
            <person name="Cichocki N."/>
            <person name="Veneault-Fourrey C."/>
            <person name="LaButti K."/>
            <person name="Lindquist E.A."/>
            <person name="Lipzen A."/>
            <person name="Lundell T."/>
            <person name="Morin E."/>
            <person name="Murat C."/>
            <person name="Riley R."/>
            <person name="Ohm R."/>
            <person name="Sun H."/>
            <person name="Tunlid A."/>
            <person name="Henrissat B."/>
            <person name="Grigoriev I.V."/>
            <person name="Hibbett D.S."/>
            <person name="Martin F."/>
        </authorList>
    </citation>
    <scope>NUCLEOTIDE SEQUENCE [LARGE SCALE GENOMIC DNA]</scope>
    <source>
        <strain evidence="1 2">FD-317 M1</strain>
    </source>
</reference>
<gene>
    <name evidence="1" type="ORF">GYMLUDRAFT_61791</name>
</gene>
<dbReference type="EMBL" id="KN834795">
    <property type="protein sequence ID" value="KIK56741.1"/>
    <property type="molecule type" value="Genomic_DNA"/>
</dbReference>
<keyword evidence="2" id="KW-1185">Reference proteome</keyword>
<evidence type="ECO:0000313" key="2">
    <source>
        <dbReference type="Proteomes" id="UP000053593"/>
    </source>
</evidence>
<name>A0A0D0BNX3_9AGAR</name>
<dbReference type="Proteomes" id="UP000053593">
    <property type="component" value="Unassembled WGS sequence"/>
</dbReference>